<sequence>EPLLRLSVSPREPRCLVAPRRRVRPRRARPRDGVRRVRGALRAGHDRGGAVHAHRRPAAGRAGGARQRHRHAPLPGGPQPRRLGAPPARGAADPRHAAAAHPVHDHRGDGRREHRGGGGARGKDRDLARRHTRHGAPGASPLARLARAGDPPRAPHGTWRDGPLLPLPDRPGLRGGGGGAAPGRHGGPSLHRRRDARDGGPRRPDPALGRHAQHRQDHGRARCLGGRARARRRVRGARPRRAGARHPVAARLRDAARGRGHGVGGVRPALAARAHGGGRGAGAVGPGVADGRQHPHPPAHGPRAGDGRRSRAAGRLLPLHPPHPGGLDADPQPPHRRLRPRLRRGAGFRAHPHIYLPPLRHRGAARRALGARRGSRRRDAGLMGADGTGHPVPGAL</sequence>
<feature type="non-terminal residue" evidence="2">
    <location>
        <position position="396"/>
    </location>
</feature>
<feature type="compositionally biased region" description="Basic residues" evidence="1">
    <location>
        <begin position="19"/>
        <end position="29"/>
    </location>
</feature>
<feature type="compositionally biased region" description="Basic and acidic residues" evidence="1">
    <location>
        <begin position="92"/>
        <end position="129"/>
    </location>
</feature>
<feature type="region of interest" description="Disordered" evidence="1">
    <location>
        <begin position="1"/>
        <end position="250"/>
    </location>
</feature>
<reference evidence="2" key="1">
    <citation type="submission" date="2020-02" db="EMBL/GenBank/DDBJ databases">
        <authorList>
            <person name="Meier V. D."/>
        </authorList>
    </citation>
    <scope>NUCLEOTIDE SEQUENCE</scope>
    <source>
        <strain evidence="2">AVDCRST_MAG68</strain>
    </source>
</reference>
<feature type="region of interest" description="Disordered" evidence="1">
    <location>
        <begin position="289"/>
        <end position="338"/>
    </location>
</feature>
<feature type="compositionally biased region" description="Low complexity" evidence="1">
    <location>
        <begin position="79"/>
        <end position="91"/>
    </location>
</feature>
<evidence type="ECO:0000313" key="2">
    <source>
        <dbReference type="EMBL" id="CAA9351073.1"/>
    </source>
</evidence>
<feature type="region of interest" description="Disordered" evidence="1">
    <location>
        <begin position="360"/>
        <end position="396"/>
    </location>
</feature>
<proteinExistence type="predicted"/>
<organism evidence="2">
    <name type="scientific">uncultured Gemmatimonadota bacterium</name>
    <dbReference type="NCBI Taxonomy" id="203437"/>
    <lineage>
        <taxon>Bacteria</taxon>
        <taxon>Pseudomonadati</taxon>
        <taxon>Gemmatimonadota</taxon>
        <taxon>environmental samples</taxon>
    </lineage>
</organism>
<feature type="compositionally biased region" description="Basic and acidic residues" evidence="1">
    <location>
        <begin position="195"/>
        <end position="205"/>
    </location>
</feature>
<dbReference type="EMBL" id="CADCTW010000172">
    <property type="protein sequence ID" value="CAA9351073.1"/>
    <property type="molecule type" value="Genomic_DNA"/>
</dbReference>
<feature type="compositionally biased region" description="Basic residues" evidence="1">
    <location>
        <begin position="228"/>
        <end position="244"/>
    </location>
</feature>
<dbReference type="AlphaFoldDB" id="A0A6J4M6Y7"/>
<feature type="compositionally biased region" description="Gly residues" evidence="1">
    <location>
        <begin position="173"/>
        <end position="186"/>
    </location>
</feature>
<gene>
    <name evidence="2" type="ORF">AVDCRST_MAG68-3687</name>
</gene>
<evidence type="ECO:0000256" key="1">
    <source>
        <dbReference type="SAM" id="MobiDB-lite"/>
    </source>
</evidence>
<protein>
    <submittedName>
        <fullName evidence="2">Uncharacterized protein</fullName>
    </submittedName>
</protein>
<accession>A0A6J4M6Y7</accession>
<name>A0A6J4M6Y7_9BACT</name>
<feature type="non-terminal residue" evidence="2">
    <location>
        <position position="1"/>
    </location>
</feature>
<feature type="compositionally biased region" description="Basic residues" evidence="1">
    <location>
        <begin position="360"/>
        <end position="376"/>
    </location>
</feature>
<dbReference type="PROSITE" id="PS51300">
    <property type="entry name" value="NIRD"/>
    <property type="match status" value="1"/>
</dbReference>